<dbReference type="Gene3D" id="3.40.190.10">
    <property type="entry name" value="Periplasmic binding protein-like II"/>
    <property type="match status" value="1"/>
</dbReference>
<dbReference type="OrthoDB" id="9801799at2"/>
<keyword evidence="2" id="KW-0813">Transport</keyword>
<comment type="caution">
    <text evidence="6">The sequence shown here is derived from an EMBL/GenBank/DDBJ whole genome shotgun (WGS) entry which is preliminary data.</text>
</comment>
<dbReference type="InterPro" id="IPR039424">
    <property type="entry name" value="SBP_5"/>
</dbReference>
<dbReference type="InterPro" id="IPR000914">
    <property type="entry name" value="SBP_5_dom"/>
</dbReference>
<dbReference type="GO" id="GO:0043190">
    <property type="term" value="C:ATP-binding cassette (ABC) transporter complex"/>
    <property type="evidence" value="ECO:0007669"/>
    <property type="project" value="InterPro"/>
</dbReference>
<comment type="similarity">
    <text evidence="1">Belongs to the bacterial solute-binding protein 5 family.</text>
</comment>
<dbReference type="SUPFAM" id="SSF53850">
    <property type="entry name" value="Periplasmic binding protein-like II"/>
    <property type="match status" value="1"/>
</dbReference>
<dbReference type="GO" id="GO:0015833">
    <property type="term" value="P:peptide transport"/>
    <property type="evidence" value="ECO:0007669"/>
    <property type="project" value="TreeGrafter"/>
</dbReference>
<dbReference type="PANTHER" id="PTHR30290">
    <property type="entry name" value="PERIPLASMIC BINDING COMPONENT OF ABC TRANSPORTER"/>
    <property type="match status" value="1"/>
</dbReference>
<evidence type="ECO:0000313" key="6">
    <source>
        <dbReference type="EMBL" id="TSH90142.1"/>
    </source>
</evidence>
<protein>
    <submittedName>
        <fullName evidence="6">ABC transporter substrate-binding protein</fullName>
    </submittedName>
</protein>
<dbReference type="Gene3D" id="3.90.76.10">
    <property type="entry name" value="Dipeptide-binding Protein, Domain 1"/>
    <property type="match status" value="1"/>
</dbReference>
<evidence type="ECO:0000256" key="2">
    <source>
        <dbReference type="ARBA" id="ARBA00022448"/>
    </source>
</evidence>
<dbReference type="Proteomes" id="UP000318405">
    <property type="component" value="Unassembled WGS sequence"/>
</dbReference>
<feature type="domain" description="Solute-binding protein family 5" evidence="5">
    <location>
        <begin position="77"/>
        <end position="442"/>
    </location>
</feature>
<evidence type="ECO:0000256" key="1">
    <source>
        <dbReference type="ARBA" id="ARBA00005695"/>
    </source>
</evidence>
<feature type="signal peptide" evidence="4">
    <location>
        <begin position="1"/>
        <end position="27"/>
    </location>
</feature>
<dbReference type="PIRSF" id="PIRSF002741">
    <property type="entry name" value="MppA"/>
    <property type="match status" value="1"/>
</dbReference>
<dbReference type="GO" id="GO:1904680">
    <property type="term" value="F:peptide transmembrane transporter activity"/>
    <property type="evidence" value="ECO:0007669"/>
    <property type="project" value="TreeGrafter"/>
</dbReference>
<evidence type="ECO:0000259" key="5">
    <source>
        <dbReference type="Pfam" id="PF00496"/>
    </source>
</evidence>
<dbReference type="Gene3D" id="3.10.105.10">
    <property type="entry name" value="Dipeptide-binding Protein, Domain 3"/>
    <property type="match status" value="1"/>
</dbReference>
<dbReference type="PANTHER" id="PTHR30290:SF9">
    <property type="entry name" value="OLIGOPEPTIDE-BINDING PROTEIN APPA"/>
    <property type="match status" value="1"/>
</dbReference>
<organism evidence="6 7">
    <name type="scientific">Verticiella sediminum</name>
    <dbReference type="NCBI Taxonomy" id="1247510"/>
    <lineage>
        <taxon>Bacteria</taxon>
        <taxon>Pseudomonadati</taxon>
        <taxon>Pseudomonadota</taxon>
        <taxon>Betaproteobacteria</taxon>
        <taxon>Burkholderiales</taxon>
        <taxon>Alcaligenaceae</taxon>
        <taxon>Verticiella</taxon>
    </lineage>
</organism>
<name>A0A556AB79_9BURK</name>
<dbReference type="Pfam" id="PF00496">
    <property type="entry name" value="SBP_bac_5"/>
    <property type="match status" value="1"/>
</dbReference>
<dbReference type="GO" id="GO:0030288">
    <property type="term" value="C:outer membrane-bounded periplasmic space"/>
    <property type="evidence" value="ECO:0007669"/>
    <property type="project" value="UniProtKB-ARBA"/>
</dbReference>
<sequence length="528" mass="58534">MKPCVVHRLVQSCVGMSLLAVALLAGAAEPHKGGRLTLVQPIEPPALVSAVNTSAYLATMSTKIMEGLLQYDADLNPQPALATSWDESPDGKRYVFHLRQGVKWHDGQPFTAADVQFSMMEIWKKLHGRGRSTYDKVTSVETPDDHTVLVTLSEPSPVILNALSSYESQVVPKHVFEGADIAGNPALNAPIGTGPFKFAEWKKGQYIRLVRNPDYWDAPKPHLDEVVLQVIPDGGARAASLESGETLMGVFNPVALADISRIEKAPGLRVTTGGYGLLAPMFLMEFNLDKKPFDQVEVRQAVAHAIDRNFIVKNIYFGFGEPATGPIASSSRQYTGDVPQYPYDVQAAARLLDEAGYPAGKDGIRFGMTLDTLRDPETLRTAEYIRQALRRVGIQVELRNSDLGTFIRNVYAEYAFDATLNFSYSLSDPTLGVDRFYLSSNISKGTPFVNTSVRIERVDELLRQARVENDVARRTQMFHEFQRVVAEQLPILNLFEMRFVTVLNDKVQGYDVSGEGPYASFKEVWLTP</sequence>
<evidence type="ECO:0000256" key="4">
    <source>
        <dbReference type="SAM" id="SignalP"/>
    </source>
</evidence>
<dbReference type="InterPro" id="IPR030678">
    <property type="entry name" value="Peptide/Ni-bd"/>
</dbReference>
<feature type="chain" id="PRO_5021913867" evidence="4">
    <location>
        <begin position="28"/>
        <end position="528"/>
    </location>
</feature>
<proteinExistence type="inferred from homology"/>
<keyword evidence="7" id="KW-1185">Reference proteome</keyword>
<evidence type="ECO:0000256" key="3">
    <source>
        <dbReference type="ARBA" id="ARBA00022729"/>
    </source>
</evidence>
<dbReference type="EMBL" id="VLTJ01000039">
    <property type="protein sequence ID" value="TSH90142.1"/>
    <property type="molecule type" value="Genomic_DNA"/>
</dbReference>
<dbReference type="RefSeq" id="WP_143950056.1">
    <property type="nucleotide sequence ID" value="NZ_BAABMB010000003.1"/>
</dbReference>
<dbReference type="AlphaFoldDB" id="A0A556AB79"/>
<gene>
    <name evidence="6" type="ORF">FOZ76_20070</name>
</gene>
<keyword evidence="3 4" id="KW-0732">Signal</keyword>
<reference evidence="6 7" key="1">
    <citation type="submission" date="2019-07" db="EMBL/GenBank/DDBJ databases">
        <title>Qingshengfaniella alkalisoli gen. nov., sp. nov., isolated from saline soil.</title>
        <authorList>
            <person name="Xu L."/>
            <person name="Huang X.-X."/>
            <person name="Sun J.-Q."/>
        </authorList>
    </citation>
    <scope>NUCLEOTIDE SEQUENCE [LARGE SCALE GENOMIC DNA]</scope>
    <source>
        <strain evidence="6 7">DSM 27279</strain>
    </source>
</reference>
<evidence type="ECO:0000313" key="7">
    <source>
        <dbReference type="Proteomes" id="UP000318405"/>
    </source>
</evidence>
<accession>A0A556AB79</accession>
<dbReference type="CDD" id="cd08517">
    <property type="entry name" value="PBP2_NikA_DppA_OppA_like_13"/>
    <property type="match status" value="1"/>
</dbReference>